<dbReference type="OrthoDB" id="671858at2759"/>
<dbReference type="PANTHER" id="PTHR34570:SF12">
    <property type="entry name" value="EXPRESSED PROTEIN"/>
    <property type="match status" value="1"/>
</dbReference>
<organism evidence="1 2">
    <name type="scientific">Spinacia oleracea</name>
    <name type="common">Spinach</name>
    <dbReference type="NCBI Taxonomy" id="3562"/>
    <lineage>
        <taxon>Eukaryota</taxon>
        <taxon>Viridiplantae</taxon>
        <taxon>Streptophyta</taxon>
        <taxon>Embryophyta</taxon>
        <taxon>Tracheophyta</taxon>
        <taxon>Spermatophyta</taxon>
        <taxon>Magnoliopsida</taxon>
        <taxon>eudicotyledons</taxon>
        <taxon>Gunneridae</taxon>
        <taxon>Pentapetalae</taxon>
        <taxon>Caryophyllales</taxon>
        <taxon>Chenopodiaceae</taxon>
        <taxon>Chenopodioideae</taxon>
        <taxon>Anserineae</taxon>
        <taxon>Spinacia</taxon>
    </lineage>
</organism>
<dbReference type="KEGG" id="soe:110804082"/>
<sequence length="209" mass="22997">MMSTQNQAGHGVIQSSIALLQERFKELQRVKEMREKKELLTIFSDNNLINTPNNYGTPISNNDGDVVDVDNDDNDDELQIFLPPNYYYTGRKPSSYSSSSSSLSSSSLSSLLLSHNNNNNHNYRSSNNNLNEISLSLWPSSTMSTYNNASSTTSTTAVAAAAAAAEHIRRAKIEAPMSTMSVSRTSSCVSSVYKFEDIHVSDVDTTLHL</sequence>
<proteinExistence type="predicted"/>
<name>A0A9R0JDW5_SPIOL</name>
<accession>A0A9R0JDW5</accession>
<dbReference type="AlphaFoldDB" id="A0A9R0JDW5"/>
<dbReference type="PANTHER" id="PTHR34570">
    <property type="entry name" value="OS03G0593100 PROTEIN"/>
    <property type="match status" value="1"/>
</dbReference>
<evidence type="ECO:0000313" key="2">
    <source>
        <dbReference type="RefSeq" id="XP_021865337.1"/>
    </source>
</evidence>
<protein>
    <submittedName>
        <fullName evidence="2">Uncharacterized protein</fullName>
    </submittedName>
</protein>
<reference evidence="2" key="2">
    <citation type="submission" date="2025-08" db="UniProtKB">
        <authorList>
            <consortium name="RefSeq"/>
        </authorList>
    </citation>
    <scope>IDENTIFICATION</scope>
    <source>
        <tissue evidence="2">Leaf</tissue>
    </source>
</reference>
<evidence type="ECO:0000313" key="1">
    <source>
        <dbReference type="Proteomes" id="UP000813463"/>
    </source>
</evidence>
<dbReference type="RefSeq" id="XP_021865337.1">
    <property type="nucleotide sequence ID" value="XM_022009645.1"/>
</dbReference>
<dbReference type="Proteomes" id="UP000813463">
    <property type="component" value="Chromosome 5"/>
</dbReference>
<reference evidence="1" key="1">
    <citation type="journal article" date="2021" name="Nat. Commun.">
        <title>Genomic analyses provide insights into spinach domestication and the genetic basis of agronomic traits.</title>
        <authorList>
            <person name="Cai X."/>
            <person name="Sun X."/>
            <person name="Xu C."/>
            <person name="Sun H."/>
            <person name="Wang X."/>
            <person name="Ge C."/>
            <person name="Zhang Z."/>
            <person name="Wang Q."/>
            <person name="Fei Z."/>
            <person name="Jiao C."/>
            <person name="Wang Q."/>
        </authorList>
    </citation>
    <scope>NUCLEOTIDE SEQUENCE [LARGE SCALE GENOMIC DNA]</scope>
    <source>
        <strain evidence="1">cv. Varoflay</strain>
    </source>
</reference>
<keyword evidence="1" id="KW-1185">Reference proteome</keyword>
<gene>
    <name evidence="2" type="primary">LOC110804082</name>
</gene>
<dbReference type="GeneID" id="110804082"/>